<keyword evidence="4" id="KW-0804">Transcription</keyword>
<dbReference type="GO" id="GO:0000160">
    <property type="term" value="P:phosphorelay signal transduction system"/>
    <property type="evidence" value="ECO:0007669"/>
    <property type="project" value="InterPro"/>
</dbReference>
<dbReference type="SUPFAM" id="SSF46894">
    <property type="entry name" value="C-terminal effector domain of the bipartite response regulators"/>
    <property type="match status" value="1"/>
</dbReference>
<evidence type="ECO:0000259" key="7">
    <source>
        <dbReference type="PROSITE" id="PS50110"/>
    </source>
</evidence>
<gene>
    <name evidence="8" type="ORF">SAMN05216290_2402</name>
</gene>
<dbReference type="PANTHER" id="PTHR43214:SF41">
    <property type="entry name" value="NITRATE_NITRITE RESPONSE REGULATOR PROTEIN NARP"/>
    <property type="match status" value="1"/>
</dbReference>
<dbReference type="CDD" id="cd17535">
    <property type="entry name" value="REC_NarL-like"/>
    <property type="match status" value="1"/>
</dbReference>
<evidence type="ECO:0000256" key="4">
    <source>
        <dbReference type="ARBA" id="ARBA00023163"/>
    </source>
</evidence>
<dbReference type="InterPro" id="IPR039420">
    <property type="entry name" value="WalR-like"/>
</dbReference>
<dbReference type="PROSITE" id="PS50110">
    <property type="entry name" value="RESPONSE_REGULATORY"/>
    <property type="match status" value="1"/>
</dbReference>
<dbReference type="PROSITE" id="PS50043">
    <property type="entry name" value="HTH_LUXR_2"/>
    <property type="match status" value="1"/>
</dbReference>
<dbReference type="InterPro" id="IPR011006">
    <property type="entry name" value="CheY-like_superfamily"/>
</dbReference>
<name>A0A1I0QJI9_9BACT</name>
<dbReference type="STRING" id="1267423.SAMN05216290_2402"/>
<keyword evidence="9" id="KW-1185">Reference proteome</keyword>
<dbReference type="Pfam" id="PF00196">
    <property type="entry name" value="GerE"/>
    <property type="match status" value="1"/>
</dbReference>
<evidence type="ECO:0000256" key="2">
    <source>
        <dbReference type="ARBA" id="ARBA00023015"/>
    </source>
</evidence>
<dbReference type="GO" id="GO:0003677">
    <property type="term" value="F:DNA binding"/>
    <property type="evidence" value="ECO:0007669"/>
    <property type="project" value="UniProtKB-KW"/>
</dbReference>
<dbReference type="SMART" id="SM00421">
    <property type="entry name" value="HTH_LUXR"/>
    <property type="match status" value="1"/>
</dbReference>
<protein>
    <submittedName>
        <fullName evidence="8">Two component transcriptional regulator, LuxR family</fullName>
    </submittedName>
</protein>
<feature type="domain" description="HTH luxR-type" evidence="6">
    <location>
        <begin position="148"/>
        <end position="213"/>
    </location>
</feature>
<keyword evidence="2" id="KW-0805">Transcription regulation</keyword>
<dbReference type="SMART" id="SM00448">
    <property type="entry name" value="REC"/>
    <property type="match status" value="1"/>
</dbReference>
<dbReference type="AlphaFoldDB" id="A0A1I0QJI9"/>
<feature type="modified residue" description="4-aspartylphosphate" evidence="5">
    <location>
        <position position="56"/>
    </location>
</feature>
<dbReference type="InterPro" id="IPR058245">
    <property type="entry name" value="NreC/VraR/RcsB-like_REC"/>
</dbReference>
<accession>A0A1I0QJI9</accession>
<evidence type="ECO:0000259" key="6">
    <source>
        <dbReference type="PROSITE" id="PS50043"/>
    </source>
</evidence>
<evidence type="ECO:0000313" key="9">
    <source>
        <dbReference type="Proteomes" id="UP000199437"/>
    </source>
</evidence>
<dbReference type="Pfam" id="PF00072">
    <property type="entry name" value="Response_reg"/>
    <property type="match status" value="1"/>
</dbReference>
<dbReference type="InterPro" id="IPR016032">
    <property type="entry name" value="Sig_transdc_resp-reg_C-effctor"/>
</dbReference>
<dbReference type="InterPro" id="IPR000792">
    <property type="entry name" value="Tscrpt_reg_LuxR_C"/>
</dbReference>
<dbReference type="PRINTS" id="PR00038">
    <property type="entry name" value="HTHLUXR"/>
</dbReference>
<dbReference type="EMBL" id="FOIR01000002">
    <property type="protein sequence ID" value="SEW27363.1"/>
    <property type="molecule type" value="Genomic_DNA"/>
</dbReference>
<organism evidence="8 9">
    <name type="scientific">Roseivirga pacifica</name>
    <dbReference type="NCBI Taxonomy" id="1267423"/>
    <lineage>
        <taxon>Bacteria</taxon>
        <taxon>Pseudomonadati</taxon>
        <taxon>Bacteroidota</taxon>
        <taxon>Cytophagia</taxon>
        <taxon>Cytophagales</taxon>
        <taxon>Roseivirgaceae</taxon>
        <taxon>Roseivirga</taxon>
    </lineage>
</organism>
<dbReference type="GeneID" id="99987102"/>
<evidence type="ECO:0000313" key="8">
    <source>
        <dbReference type="EMBL" id="SEW27363.1"/>
    </source>
</evidence>
<evidence type="ECO:0000256" key="1">
    <source>
        <dbReference type="ARBA" id="ARBA00022553"/>
    </source>
</evidence>
<feature type="domain" description="Response regulatory" evidence="7">
    <location>
        <begin position="5"/>
        <end position="121"/>
    </location>
</feature>
<evidence type="ECO:0000256" key="5">
    <source>
        <dbReference type="PROSITE-ProRule" id="PRU00169"/>
    </source>
</evidence>
<evidence type="ECO:0000256" key="3">
    <source>
        <dbReference type="ARBA" id="ARBA00023125"/>
    </source>
</evidence>
<dbReference type="RefSeq" id="WP_090258821.1">
    <property type="nucleotide sequence ID" value="NZ_FOIR01000002.1"/>
</dbReference>
<dbReference type="PANTHER" id="PTHR43214">
    <property type="entry name" value="TWO-COMPONENT RESPONSE REGULATOR"/>
    <property type="match status" value="1"/>
</dbReference>
<reference evidence="9" key="1">
    <citation type="submission" date="2016-10" db="EMBL/GenBank/DDBJ databases">
        <authorList>
            <person name="Varghese N."/>
            <person name="Submissions S."/>
        </authorList>
    </citation>
    <scope>NUCLEOTIDE SEQUENCE [LARGE SCALE GENOMIC DNA]</scope>
    <source>
        <strain evidence="9">CGMCC 1.12402</strain>
    </source>
</reference>
<dbReference type="GO" id="GO:0006355">
    <property type="term" value="P:regulation of DNA-templated transcription"/>
    <property type="evidence" value="ECO:0007669"/>
    <property type="project" value="InterPro"/>
</dbReference>
<dbReference type="Proteomes" id="UP000199437">
    <property type="component" value="Unassembled WGS sequence"/>
</dbReference>
<dbReference type="PROSITE" id="PS00622">
    <property type="entry name" value="HTH_LUXR_1"/>
    <property type="match status" value="1"/>
</dbReference>
<dbReference type="InterPro" id="IPR001789">
    <property type="entry name" value="Sig_transdc_resp-reg_receiver"/>
</dbReference>
<proteinExistence type="predicted"/>
<keyword evidence="1 5" id="KW-0597">Phosphoprotein</keyword>
<dbReference type="OrthoDB" id="9797341at2"/>
<keyword evidence="3" id="KW-0238">DNA-binding</keyword>
<dbReference type="CDD" id="cd06170">
    <property type="entry name" value="LuxR_C_like"/>
    <property type="match status" value="1"/>
</dbReference>
<dbReference type="Gene3D" id="3.40.50.2300">
    <property type="match status" value="1"/>
</dbReference>
<sequence length="217" mass="24627">MNTIKVGLVDDHELFREGIKLLMSRIEETELVFDVGSGIAALEELKSTMPDVLLLDLDMPGKNGVDTFQEARELYPNLKVIILTMHSEERMISYLMEMGVNGYLMKDSNRETLRNAILNVYEKGIYYSEEVSKAMLEGLKRKTRLTPRVGQKIVLSAREQEVLELVAEGYSNKEIAEKLFISSRTVDGHRTNILQKFDVHNTAKLVMEAVRKGFLAG</sequence>
<dbReference type="SUPFAM" id="SSF52172">
    <property type="entry name" value="CheY-like"/>
    <property type="match status" value="1"/>
</dbReference>